<dbReference type="OMA" id="FIYPHRE"/>
<dbReference type="NCBIfam" id="NF041278">
    <property type="entry name" value="CmcJ_NvfI_EfuI"/>
    <property type="match status" value="1"/>
</dbReference>
<dbReference type="PANTHER" id="PTHR34598:SF3">
    <property type="entry name" value="OXIDOREDUCTASE AN1597"/>
    <property type="match status" value="1"/>
</dbReference>
<dbReference type="EMBL" id="CAJNNV010023252">
    <property type="protein sequence ID" value="CAE8608601.1"/>
    <property type="molecule type" value="Genomic_DNA"/>
</dbReference>
<reference evidence="2" key="1">
    <citation type="submission" date="2021-02" db="EMBL/GenBank/DDBJ databases">
        <authorList>
            <person name="Dougan E. K."/>
            <person name="Rhodes N."/>
            <person name="Thang M."/>
            <person name="Chan C."/>
        </authorList>
    </citation>
    <scope>NUCLEOTIDE SEQUENCE</scope>
</reference>
<keyword evidence="3" id="KW-1185">Reference proteome</keyword>
<evidence type="ECO:0000313" key="2">
    <source>
        <dbReference type="EMBL" id="CAE8608601.1"/>
    </source>
</evidence>
<dbReference type="PANTHER" id="PTHR34598">
    <property type="entry name" value="BLL6449 PROTEIN"/>
    <property type="match status" value="1"/>
</dbReference>
<organism evidence="2 3">
    <name type="scientific">Polarella glacialis</name>
    <name type="common">Dinoflagellate</name>
    <dbReference type="NCBI Taxonomy" id="89957"/>
    <lineage>
        <taxon>Eukaryota</taxon>
        <taxon>Sar</taxon>
        <taxon>Alveolata</taxon>
        <taxon>Dinophyceae</taxon>
        <taxon>Suessiales</taxon>
        <taxon>Suessiaceae</taxon>
        <taxon>Polarella</taxon>
    </lineage>
</organism>
<accession>A0A813FA55</accession>
<protein>
    <submittedName>
        <fullName evidence="2">Uncharacterized protein</fullName>
    </submittedName>
</protein>
<proteinExistence type="inferred from homology"/>
<evidence type="ECO:0000256" key="1">
    <source>
        <dbReference type="ARBA" id="ARBA00023604"/>
    </source>
</evidence>
<evidence type="ECO:0000313" key="3">
    <source>
        <dbReference type="Proteomes" id="UP000654075"/>
    </source>
</evidence>
<gene>
    <name evidence="2" type="ORF">PGLA1383_LOCUS26456</name>
</gene>
<comment type="caution">
    <text evidence="2">The sequence shown here is derived from an EMBL/GenBank/DDBJ whole genome shotgun (WGS) entry which is preliminary data.</text>
</comment>
<dbReference type="InterPro" id="IPR044053">
    <property type="entry name" value="AsaB-like"/>
</dbReference>
<dbReference type="GO" id="GO:0016491">
    <property type="term" value="F:oxidoreductase activity"/>
    <property type="evidence" value="ECO:0007669"/>
    <property type="project" value="InterPro"/>
</dbReference>
<dbReference type="AlphaFoldDB" id="A0A813FA55"/>
<name>A0A813FA55_POLGL</name>
<comment type="similarity">
    <text evidence="1">Belongs to the asaB hydroxylase/desaturase family.</text>
</comment>
<dbReference type="OrthoDB" id="412788at2759"/>
<dbReference type="Proteomes" id="UP000654075">
    <property type="component" value="Unassembled WGS sequence"/>
</dbReference>
<sequence length="369" mass="40806">MGIHSMRGDIFSSDANRLAAPNSDKFAAAPGMESLNGASEECCPETPTATPTTPTTATITTTTTAVVNYQSPNVPTGLFAEYTYPPKVGVRRDRLGNDVEVFGIDVQPVSVEVSNGREEDLDLDQHAVQLVALPPYLPLDYCELDQVLSEYYPECCRLVQQATGARQVIAFDHNVRSEARKGESMGGGFAVQPPLPLVHGDYTEASARQRLRDLTRPPKQNDTLRSILGEKPPLEEDPEELLQRRFCIINVWRSLAPEPIERMPLGILSPGSVPSDDIVVHEIHYEDRIGENYNARHGSGHKWWMFPRMHREEALLFKCWDSAGSFAQHPPAGVARVPATFAFHSALEVPARPDAPARESIEVRTIAIF</sequence>